<evidence type="ECO:0000313" key="2">
    <source>
        <dbReference type="Proteomes" id="UP000887116"/>
    </source>
</evidence>
<protein>
    <submittedName>
        <fullName evidence="1">Uncharacterized protein</fullName>
    </submittedName>
</protein>
<keyword evidence="2" id="KW-1185">Reference proteome</keyword>
<reference evidence="1" key="1">
    <citation type="submission" date="2020-07" db="EMBL/GenBank/DDBJ databases">
        <title>Multicomponent nature underlies the extraordinary mechanical properties of spider dragline silk.</title>
        <authorList>
            <person name="Kono N."/>
            <person name="Nakamura H."/>
            <person name="Mori M."/>
            <person name="Yoshida Y."/>
            <person name="Ohtoshi R."/>
            <person name="Malay A.D."/>
            <person name="Moran D.A.P."/>
            <person name="Tomita M."/>
            <person name="Numata K."/>
            <person name="Arakawa K."/>
        </authorList>
    </citation>
    <scope>NUCLEOTIDE SEQUENCE</scope>
</reference>
<name>A0A8X6GHE7_TRICU</name>
<dbReference type="EMBL" id="BMAO01015803">
    <property type="protein sequence ID" value="GFR04397.1"/>
    <property type="molecule type" value="Genomic_DNA"/>
</dbReference>
<comment type="caution">
    <text evidence="1">The sequence shown here is derived from an EMBL/GenBank/DDBJ whole genome shotgun (WGS) entry which is preliminary data.</text>
</comment>
<proteinExistence type="predicted"/>
<sequence length="103" mass="11626">MLSNLKEYGKHFFKDLHAINLLTFYNPQFIYFTLPPPTARKEIHLGAPLMFSNIACIIRPSVVPPTAVKDNGMSKTYMLECMSEKKLPAHGQRNSVKSALTSK</sequence>
<evidence type="ECO:0000313" key="1">
    <source>
        <dbReference type="EMBL" id="GFR04397.1"/>
    </source>
</evidence>
<organism evidence="1 2">
    <name type="scientific">Trichonephila clavata</name>
    <name type="common">Joro spider</name>
    <name type="synonym">Nephila clavata</name>
    <dbReference type="NCBI Taxonomy" id="2740835"/>
    <lineage>
        <taxon>Eukaryota</taxon>
        <taxon>Metazoa</taxon>
        <taxon>Ecdysozoa</taxon>
        <taxon>Arthropoda</taxon>
        <taxon>Chelicerata</taxon>
        <taxon>Arachnida</taxon>
        <taxon>Araneae</taxon>
        <taxon>Araneomorphae</taxon>
        <taxon>Entelegynae</taxon>
        <taxon>Araneoidea</taxon>
        <taxon>Nephilidae</taxon>
        <taxon>Trichonephila</taxon>
    </lineage>
</organism>
<gene>
    <name evidence="1" type="ORF">TNCT_383601</name>
</gene>
<dbReference type="Proteomes" id="UP000887116">
    <property type="component" value="Unassembled WGS sequence"/>
</dbReference>
<accession>A0A8X6GHE7</accession>
<dbReference type="AlphaFoldDB" id="A0A8X6GHE7"/>